<feature type="domain" description="DUF4219" evidence="1">
    <location>
        <begin position="11"/>
        <end position="37"/>
    </location>
</feature>
<sequence length="47" mass="5471">MVASTLRISKFDGTNFHAWKFKMQMVLEERDLWGVVSGEIKAEQRVT</sequence>
<dbReference type="EMBL" id="CAKLBY020000169">
    <property type="protein sequence ID" value="CAK7930807.1"/>
    <property type="molecule type" value="Genomic_DNA"/>
</dbReference>
<evidence type="ECO:0000259" key="1">
    <source>
        <dbReference type="Pfam" id="PF13961"/>
    </source>
</evidence>
<comment type="caution">
    <text evidence="2">The sequence shown here is derived from an EMBL/GenBank/DDBJ whole genome shotgun (WGS) entry which is preliminary data.</text>
</comment>
<dbReference type="InterPro" id="IPR025314">
    <property type="entry name" value="DUF4219"/>
</dbReference>
<evidence type="ECO:0000313" key="3">
    <source>
        <dbReference type="Proteomes" id="UP001162060"/>
    </source>
</evidence>
<dbReference type="AlphaFoldDB" id="A0AAV1UA18"/>
<organism evidence="2 3">
    <name type="scientific">Peronospora matthiolae</name>
    <dbReference type="NCBI Taxonomy" id="2874970"/>
    <lineage>
        <taxon>Eukaryota</taxon>
        <taxon>Sar</taxon>
        <taxon>Stramenopiles</taxon>
        <taxon>Oomycota</taxon>
        <taxon>Peronosporomycetes</taxon>
        <taxon>Peronosporales</taxon>
        <taxon>Peronosporaceae</taxon>
        <taxon>Peronospora</taxon>
    </lineage>
</organism>
<gene>
    <name evidence="2" type="ORF">PM001_LOCUS15957</name>
</gene>
<protein>
    <recommendedName>
        <fullName evidence="1">DUF4219 domain-containing protein</fullName>
    </recommendedName>
</protein>
<dbReference type="Pfam" id="PF13961">
    <property type="entry name" value="DUF4219"/>
    <property type="match status" value="1"/>
</dbReference>
<evidence type="ECO:0000313" key="2">
    <source>
        <dbReference type="EMBL" id="CAK7930807.1"/>
    </source>
</evidence>
<dbReference type="Proteomes" id="UP001162060">
    <property type="component" value="Unassembled WGS sequence"/>
</dbReference>
<name>A0AAV1UA18_9STRA</name>
<proteinExistence type="predicted"/>
<accession>A0AAV1UA18</accession>
<reference evidence="2" key="1">
    <citation type="submission" date="2024-01" db="EMBL/GenBank/DDBJ databases">
        <authorList>
            <person name="Webb A."/>
        </authorList>
    </citation>
    <scope>NUCLEOTIDE SEQUENCE</scope>
    <source>
        <strain evidence="2">Pm1</strain>
    </source>
</reference>